<dbReference type="InterPro" id="IPR001387">
    <property type="entry name" value="Cro/C1-type_HTH"/>
</dbReference>
<dbReference type="Proteomes" id="UP000218238">
    <property type="component" value="Unassembled WGS sequence"/>
</dbReference>
<evidence type="ECO:0000313" key="2">
    <source>
        <dbReference type="EMBL" id="PAX57153.1"/>
    </source>
</evidence>
<evidence type="ECO:0000313" key="3">
    <source>
        <dbReference type="Proteomes" id="UP000218238"/>
    </source>
</evidence>
<sequence>MNDEGKKKLIEIIKQARGDMSQRAFCKLLGVSATAVQMWEKGVKVPDTENLSRIAVHAGYTMEELLSYLEGKPIQEASDLTIILRQMNNMPLSQVALIVQAGANRLASAMESAEGEIKAG</sequence>
<dbReference type="SUPFAM" id="SSF47413">
    <property type="entry name" value="lambda repressor-like DNA-binding domains"/>
    <property type="match status" value="1"/>
</dbReference>
<feature type="domain" description="HTH cro/C1-type" evidence="1">
    <location>
        <begin position="9"/>
        <end position="65"/>
    </location>
</feature>
<dbReference type="OrthoDB" id="465668at2"/>
<evidence type="ECO:0000259" key="1">
    <source>
        <dbReference type="PROSITE" id="PS50943"/>
    </source>
</evidence>
<dbReference type="EMBL" id="NTFS01000074">
    <property type="protein sequence ID" value="PAX57153.1"/>
    <property type="molecule type" value="Genomic_DNA"/>
</dbReference>
<comment type="caution">
    <text evidence="2">The sequence shown here is derived from an EMBL/GenBank/DDBJ whole genome shotgun (WGS) entry which is preliminary data.</text>
</comment>
<name>A0A2A2TKP6_9CYAN</name>
<keyword evidence="3" id="KW-1185">Reference proteome</keyword>
<dbReference type="SMART" id="SM00530">
    <property type="entry name" value="HTH_XRE"/>
    <property type="match status" value="1"/>
</dbReference>
<dbReference type="CDD" id="cd00093">
    <property type="entry name" value="HTH_XRE"/>
    <property type="match status" value="1"/>
</dbReference>
<gene>
    <name evidence="2" type="ORF">CK510_09290</name>
</gene>
<dbReference type="RefSeq" id="WP_095721432.1">
    <property type="nucleotide sequence ID" value="NZ_NTFS01000074.1"/>
</dbReference>
<dbReference type="Gene3D" id="1.10.260.40">
    <property type="entry name" value="lambda repressor-like DNA-binding domains"/>
    <property type="match status" value="1"/>
</dbReference>
<dbReference type="GO" id="GO:0003677">
    <property type="term" value="F:DNA binding"/>
    <property type="evidence" value="ECO:0007669"/>
    <property type="project" value="InterPro"/>
</dbReference>
<dbReference type="AlphaFoldDB" id="A0A2A2TKP6"/>
<reference evidence="2 3" key="1">
    <citation type="submission" date="2017-08" db="EMBL/GenBank/DDBJ databases">
        <title>Draft genome sequence of filamentous cyanobacterium Calothrix elsteri CCALA 953.</title>
        <authorList>
            <person name="Gagunashvili A.N."/>
            <person name="Elster J."/>
            <person name="Andresson O.S."/>
        </authorList>
    </citation>
    <scope>NUCLEOTIDE SEQUENCE [LARGE SCALE GENOMIC DNA]</scope>
    <source>
        <strain evidence="2 3">CCALA 953</strain>
    </source>
</reference>
<accession>A0A2A2TKP6</accession>
<organism evidence="2 3">
    <name type="scientific">Brunnivagina elsteri CCALA 953</name>
    <dbReference type="NCBI Taxonomy" id="987040"/>
    <lineage>
        <taxon>Bacteria</taxon>
        <taxon>Bacillati</taxon>
        <taxon>Cyanobacteriota</taxon>
        <taxon>Cyanophyceae</taxon>
        <taxon>Nostocales</taxon>
        <taxon>Calotrichaceae</taxon>
        <taxon>Brunnivagina</taxon>
    </lineage>
</organism>
<dbReference type="Pfam" id="PF01381">
    <property type="entry name" value="HTH_3"/>
    <property type="match status" value="1"/>
</dbReference>
<dbReference type="InterPro" id="IPR010982">
    <property type="entry name" value="Lambda_DNA-bd_dom_sf"/>
</dbReference>
<dbReference type="PROSITE" id="PS50943">
    <property type="entry name" value="HTH_CROC1"/>
    <property type="match status" value="1"/>
</dbReference>
<proteinExistence type="predicted"/>
<protein>
    <submittedName>
        <fullName evidence="2">Transcriptional regulator</fullName>
    </submittedName>
</protein>